<dbReference type="EMBL" id="JBJQOH010000001">
    <property type="protein sequence ID" value="KAL3701709.1"/>
    <property type="molecule type" value="Genomic_DNA"/>
</dbReference>
<dbReference type="Proteomes" id="UP001633002">
    <property type="component" value="Unassembled WGS sequence"/>
</dbReference>
<gene>
    <name evidence="2" type="ORF">R1sor_019731</name>
</gene>
<protein>
    <submittedName>
        <fullName evidence="2">Uncharacterized protein</fullName>
    </submittedName>
</protein>
<organism evidence="2 3">
    <name type="scientific">Riccia sorocarpa</name>
    <dbReference type="NCBI Taxonomy" id="122646"/>
    <lineage>
        <taxon>Eukaryota</taxon>
        <taxon>Viridiplantae</taxon>
        <taxon>Streptophyta</taxon>
        <taxon>Embryophyta</taxon>
        <taxon>Marchantiophyta</taxon>
        <taxon>Marchantiopsida</taxon>
        <taxon>Marchantiidae</taxon>
        <taxon>Marchantiales</taxon>
        <taxon>Ricciaceae</taxon>
        <taxon>Riccia</taxon>
    </lineage>
</organism>
<name>A0ABD3IF16_9MARC</name>
<evidence type="ECO:0000256" key="1">
    <source>
        <dbReference type="SAM" id="MobiDB-lite"/>
    </source>
</evidence>
<proteinExistence type="predicted"/>
<accession>A0ABD3IF16</accession>
<sequence>MPVWVRGIYMCARQRRASDQRGEEVQCARQRGGRSSFLCRGSEILSLSRTECITRGSSVRPGGRSRLWSSAVKWPNLVVLSAADSGEASPGSRKGFGSPKKVVKPAPKKGGSSKRYQEEKGVVLNNAARTADREGATQLSKVIDVMDKKVSGHKVSQLHVDPDEAKKGKVDFVRVQTWGEDEESGKLENLRVKTSDKMSGPFYEKLRAVFQALTDVIARIKKERCGDEGAVALGGAARAVSLFAEDLGLDRCTALNADINSFQESLNGRGHSSGAFTVSTQAASYSKYIRQLGSSSLEYGTKARDACLKLLAHVFTNYVSHLTTGTRIGAKAMDNIVEGKDPLKIFIQTINSAGRCLGSDEDHEQVMDELPKAMQRTSLLLSVLAVEEQAVEVNE</sequence>
<feature type="region of interest" description="Disordered" evidence="1">
    <location>
        <begin position="84"/>
        <end position="117"/>
    </location>
</feature>
<evidence type="ECO:0000313" key="3">
    <source>
        <dbReference type="Proteomes" id="UP001633002"/>
    </source>
</evidence>
<keyword evidence="3" id="KW-1185">Reference proteome</keyword>
<reference evidence="2 3" key="1">
    <citation type="submission" date="2024-09" db="EMBL/GenBank/DDBJ databases">
        <title>Chromosome-scale assembly of Riccia sorocarpa.</title>
        <authorList>
            <person name="Paukszto L."/>
        </authorList>
    </citation>
    <scope>NUCLEOTIDE SEQUENCE [LARGE SCALE GENOMIC DNA]</scope>
    <source>
        <strain evidence="2">LP-2024</strain>
        <tissue evidence="2">Aerial parts of the thallus</tissue>
    </source>
</reference>
<comment type="caution">
    <text evidence="2">The sequence shown here is derived from an EMBL/GenBank/DDBJ whole genome shotgun (WGS) entry which is preliminary data.</text>
</comment>
<dbReference type="AlphaFoldDB" id="A0ABD3IF16"/>
<dbReference type="Gene3D" id="1.20.910.10">
    <property type="entry name" value="Heme oxygenase-like"/>
    <property type="match status" value="1"/>
</dbReference>
<evidence type="ECO:0000313" key="2">
    <source>
        <dbReference type="EMBL" id="KAL3701709.1"/>
    </source>
</evidence>
<dbReference type="InterPro" id="IPR016084">
    <property type="entry name" value="Haem_Oase-like_multi-hlx"/>
</dbReference>